<name>A0AAJ0FUY9_9HYPO</name>
<dbReference type="Proteomes" id="UP001251528">
    <property type="component" value="Unassembled WGS sequence"/>
</dbReference>
<proteinExistence type="predicted"/>
<gene>
    <name evidence="2" type="ORF">QQS21_004075</name>
</gene>
<dbReference type="EMBL" id="JASWJB010000058">
    <property type="protein sequence ID" value="KAK2603699.1"/>
    <property type="molecule type" value="Genomic_DNA"/>
</dbReference>
<evidence type="ECO:0000256" key="1">
    <source>
        <dbReference type="SAM" id="MobiDB-lite"/>
    </source>
</evidence>
<keyword evidence="3" id="KW-1185">Reference proteome</keyword>
<dbReference type="PANTHER" id="PTHR42085">
    <property type="entry name" value="F-BOX DOMAIN-CONTAINING PROTEIN"/>
    <property type="match status" value="1"/>
</dbReference>
<comment type="caution">
    <text evidence="2">The sequence shown here is derived from an EMBL/GenBank/DDBJ whole genome shotgun (WGS) entry which is preliminary data.</text>
</comment>
<evidence type="ECO:0000313" key="3">
    <source>
        <dbReference type="Proteomes" id="UP001251528"/>
    </source>
</evidence>
<sequence>MPTTIKPVRPATPPSFMSLPPEIRLQIYTHLLLLPAYTDSPLSQPQIHPSILLANRQINREGTPLLYTKNMFLAHPSLLTSFPRLRTWYTPVREASAISRIRRFRVVVRLDCDMRYTRDMASRMLSGMDEVVVEVVQAVFLGAGPENLRVLEGVRGVRSVVVRGSTTGFEGYVGWLRERMEMGCEGSGEFGEGDVEDDDVDDNTEWLR</sequence>
<evidence type="ECO:0000313" key="2">
    <source>
        <dbReference type="EMBL" id="KAK2603699.1"/>
    </source>
</evidence>
<protein>
    <submittedName>
        <fullName evidence="2">Uncharacterized protein</fullName>
    </submittedName>
</protein>
<dbReference type="InterPro" id="IPR038883">
    <property type="entry name" value="AN11006-like"/>
</dbReference>
<dbReference type="PANTHER" id="PTHR42085:SF4">
    <property type="entry name" value="F-BOX DOMAIN-CONTAINING PROTEIN"/>
    <property type="match status" value="1"/>
</dbReference>
<feature type="compositionally biased region" description="Acidic residues" evidence="1">
    <location>
        <begin position="191"/>
        <end position="208"/>
    </location>
</feature>
<accession>A0AAJ0FUY9</accession>
<dbReference type="AlphaFoldDB" id="A0AAJ0FUY9"/>
<feature type="region of interest" description="Disordered" evidence="1">
    <location>
        <begin position="187"/>
        <end position="208"/>
    </location>
</feature>
<reference evidence="2" key="1">
    <citation type="submission" date="2023-06" db="EMBL/GenBank/DDBJ databases">
        <title>Conoideocrella luteorostrata (Hypocreales: Clavicipitaceae), a potential biocontrol fungus for elongate hemlock scale in United States Christmas tree production areas.</title>
        <authorList>
            <person name="Barrett H."/>
            <person name="Lovett B."/>
            <person name="Macias A.M."/>
            <person name="Stajich J.E."/>
            <person name="Kasson M.T."/>
        </authorList>
    </citation>
    <scope>NUCLEOTIDE SEQUENCE</scope>
    <source>
        <strain evidence="2">ARSEF 14590</strain>
    </source>
</reference>
<organism evidence="2 3">
    <name type="scientific">Conoideocrella luteorostrata</name>
    <dbReference type="NCBI Taxonomy" id="1105319"/>
    <lineage>
        <taxon>Eukaryota</taxon>
        <taxon>Fungi</taxon>
        <taxon>Dikarya</taxon>
        <taxon>Ascomycota</taxon>
        <taxon>Pezizomycotina</taxon>
        <taxon>Sordariomycetes</taxon>
        <taxon>Hypocreomycetidae</taxon>
        <taxon>Hypocreales</taxon>
        <taxon>Clavicipitaceae</taxon>
        <taxon>Conoideocrella</taxon>
    </lineage>
</organism>